<dbReference type="AlphaFoldDB" id="A0A2P9AHW5"/>
<proteinExistence type="inferred from homology"/>
<dbReference type="Pfam" id="PF02423">
    <property type="entry name" value="OCD_Mu_crystall"/>
    <property type="match status" value="1"/>
</dbReference>
<dbReference type="GO" id="GO:0008473">
    <property type="term" value="F:ornithine cyclodeaminase activity"/>
    <property type="evidence" value="ECO:0007669"/>
    <property type="project" value="UniProtKB-EC"/>
</dbReference>
<keyword evidence="2" id="KW-0456">Lyase</keyword>
<dbReference type="PANTHER" id="PTHR13812:SF19">
    <property type="entry name" value="KETIMINE REDUCTASE MU-CRYSTALLIN"/>
    <property type="match status" value="1"/>
</dbReference>
<dbReference type="EC" id="4.3.1.12" evidence="2"/>
<dbReference type="InterPro" id="IPR036291">
    <property type="entry name" value="NAD(P)-bd_dom_sf"/>
</dbReference>
<dbReference type="SUPFAM" id="SSF51735">
    <property type="entry name" value="NAD(P)-binding Rossmann-fold domains"/>
    <property type="match status" value="1"/>
</dbReference>
<sequence length="347" mass="37015">MTKEAFSPAGKSAAEISKGVTEILVLSEADVMTCIDLSQLLDVLEDGFKALSQSKVVNPPRPQLDIPGAGYSLAMPAWMEGMNLTVKIVNVFEGNLAIGLPSHLATISLFDPLSGLPVCIMDGTFITAVRTSGSAVLSVRALARRDAKIATVVGAGVQANQHLHLLPLVRDFAEIRVTSKSFDDAAALARLHPSVVAVADLEAAVRSSDVVCLATHSYEPVIKADWVRPGTHVLSVGVAPPDGEMPIELIGKSSLFVETKDAFKPTRSVLASLPASTRISAPSLAPCCSTARPVAFRIDRSPPTRRWALPWKTWSPPISPIVAPGVCARESSSCCRRVPRARRDRRC</sequence>
<evidence type="ECO:0000256" key="1">
    <source>
        <dbReference type="ARBA" id="ARBA00008903"/>
    </source>
</evidence>
<keyword evidence="3" id="KW-1185">Reference proteome</keyword>
<comment type="similarity">
    <text evidence="1">Belongs to the ornithine cyclodeaminase/mu-crystallin family.</text>
</comment>
<evidence type="ECO:0000313" key="2">
    <source>
        <dbReference type="EMBL" id="SJM30720.1"/>
    </source>
</evidence>
<dbReference type="PANTHER" id="PTHR13812">
    <property type="entry name" value="KETIMINE REDUCTASE MU-CRYSTALLIN"/>
    <property type="match status" value="1"/>
</dbReference>
<dbReference type="Gene3D" id="3.40.50.720">
    <property type="entry name" value="NAD(P)-binding Rossmann-like Domain"/>
    <property type="match status" value="1"/>
</dbReference>
<gene>
    <name evidence="2" type="ORF">BQ8482_170075</name>
</gene>
<dbReference type="Proteomes" id="UP000245698">
    <property type="component" value="Unassembled WGS sequence"/>
</dbReference>
<dbReference type="GO" id="GO:0005737">
    <property type="term" value="C:cytoplasm"/>
    <property type="evidence" value="ECO:0007669"/>
    <property type="project" value="TreeGrafter"/>
</dbReference>
<dbReference type="RefSeq" id="WP_425294099.1">
    <property type="nucleotide sequence ID" value="NZ_FUIG01000023.1"/>
</dbReference>
<protein>
    <submittedName>
        <fullName evidence="2">Putative Ornithine cyclodeaminase 1</fullName>
        <ecNumber evidence="2">4.3.1.12</ecNumber>
    </submittedName>
</protein>
<organism evidence="2 3">
    <name type="scientific">Mesorhizobium delmotii</name>
    <dbReference type="NCBI Taxonomy" id="1631247"/>
    <lineage>
        <taxon>Bacteria</taxon>
        <taxon>Pseudomonadati</taxon>
        <taxon>Pseudomonadota</taxon>
        <taxon>Alphaproteobacteria</taxon>
        <taxon>Hyphomicrobiales</taxon>
        <taxon>Phyllobacteriaceae</taxon>
        <taxon>Mesorhizobium</taxon>
    </lineage>
</organism>
<dbReference type="EMBL" id="FUIG01000023">
    <property type="protein sequence ID" value="SJM30720.1"/>
    <property type="molecule type" value="Genomic_DNA"/>
</dbReference>
<dbReference type="InterPro" id="IPR003462">
    <property type="entry name" value="ODC_Mu_crystall"/>
</dbReference>
<evidence type="ECO:0000313" key="3">
    <source>
        <dbReference type="Proteomes" id="UP000245698"/>
    </source>
</evidence>
<dbReference type="InterPro" id="IPR023401">
    <property type="entry name" value="ODC_N"/>
</dbReference>
<dbReference type="Gene3D" id="3.30.1780.10">
    <property type="entry name" value="ornithine cyclodeaminase, domain 1"/>
    <property type="match status" value="1"/>
</dbReference>
<name>A0A2P9AHW5_9HYPH</name>
<reference evidence="3" key="1">
    <citation type="submission" date="2016-12" db="EMBL/GenBank/DDBJ databases">
        <authorList>
            <person name="Brunel B."/>
        </authorList>
    </citation>
    <scope>NUCLEOTIDE SEQUENCE [LARGE SCALE GENOMIC DNA]</scope>
</reference>
<accession>A0A2P9AHW5</accession>